<dbReference type="InterPro" id="IPR036866">
    <property type="entry name" value="RibonucZ/Hydroxyglut_hydro"/>
</dbReference>
<proteinExistence type="predicted"/>
<dbReference type="Gene3D" id="3.60.15.10">
    <property type="entry name" value="Ribonuclease Z/Hydroxyacylglutathione hydrolase-like"/>
    <property type="match status" value="1"/>
</dbReference>
<keyword evidence="3" id="KW-1185">Reference proteome</keyword>
<dbReference type="SUPFAM" id="SSF56281">
    <property type="entry name" value="Metallo-hydrolase/oxidoreductase"/>
    <property type="match status" value="1"/>
</dbReference>
<dbReference type="PANTHER" id="PTHR42951:SF4">
    <property type="entry name" value="ACYL-COENZYME A THIOESTERASE MBLAC2"/>
    <property type="match status" value="1"/>
</dbReference>
<protein>
    <recommendedName>
        <fullName evidence="1">Metallo-beta-lactamase domain-containing protein</fullName>
    </recommendedName>
</protein>
<name>A0A919GGZ9_9ACTN</name>
<evidence type="ECO:0000259" key="1">
    <source>
        <dbReference type="SMART" id="SM00849"/>
    </source>
</evidence>
<dbReference type="InterPro" id="IPR001279">
    <property type="entry name" value="Metallo-B-lactamas"/>
</dbReference>
<feature type="domain" description="Metallo-beta-lactamase" evidence="1">
    <location>
        <begin position="1"/>
        <end position="196"/>
    </location>
</feature>
<sequence>MVVGDGGVSALVDTPYTSLMRSRMMAAMGGVRPDAVVDTIIHTHANGDHTFTSAEFGAAHVIGTRSSQEHLHRDPTPEQMQALVHGPGRDGPLVRYLRRHFGHFDFSGLALAPTTRSFAGELAVTVGGTELRLIEVGPAHTAGDAIVHLPRQRVVCTGDIVFLKDHPVHWAGPIARVLDACARILALAPEVIVPGHGPVAEPAALREYTAYLRYVRDRIHEAHGRGLSVLDTAASILAEGRYGHLALPERLVVLAGVEQSHLDGTEPPGILGLLTRAAEFAERRSTRVPVSRTSS</sequence>
<dbReference type="Pfam" id="PF00753">
    <property type="entry name" value="Lactamase_B"/>
    <property type="match status" value="1"/>
</dbReference>
<dbReference type="CDD" id="cd16282">
    <property type="entry name" value="metallo-hydrolase-like_MBL-fold"/>
    <property type="match status" value="1"/>
</dbReference>
<dbReference type="PANTHER" id="PTHR42951">
    <property type="entry name" value="METALLO-BETA-LACTAMASE DOMAIN-CONTAINING"/>
    <property type="match status" value="1"/>
</dbReference>
<accession>A0A919GGZ9</accession>
<gene>
    <name evidence="2" type="ORF">GCM10018793_49290</name>
</gene>
<dbReference type="AlphaFoldDB" id="A0A919GGZ9"/>
<dbReference type="Proteomes" id="UP000603708">
    <property type="component" value="Unassembled WGS sequence"/>
</dbReference>
<evidence type="ECO:0000313" key="3">
    <source>
        <dbReference type="Proteomes" id="UP000603708"/>
    </source>
</evidence>
<evidence type="ECO:0000313" key="2">
    <source>
        <dbReference type="EMBL" id="GHH84560.1"/>
    </source>
</evidence>
<dbReference type="InterPro" id="IPR050855">
    <property type="entry name" value="NDM-1-like"/>
</dbReference>
<reference evidence="2" key="1">
    <citation type="journal article" date="2014" name="Int. J. Syst. Evol. Microbiol.">
        <title>Complete genome sequence of Corynebacterium casei LMG S-19264T (=DSM 44701T), isolated from a smear-ripened cheese.</title>
        <authorList>
            <consortium name="US DOE Joint Genome Institute (JGI-PGF)"/>
            <person name="Walter F."/>
            <person name="Albersmeier A."/>
            <person name="Kalinowski J."/>
            <person name="Ruckert C."/>
        </authorList>
    </citation>
    <scope>NUCLEOTIDE SEQUENCE</scope>
    <source>
        <strain evidence="2">JCM 5069</strain>
    </source>
</reference>
<dbReference type="EMBL" id="BNCD01000015">
    <property type="protein sequence ID" value="GHH84560.1"/>
    <property type="molecule type" value="Genomic_DNA"/>
</dbReference>
<dbReference type="SMART" id="SM00849">
    <property type="entry name" value="Lactamase_B"/>
    <property type="match status" value="1"/>
</dbReference>
<organism evidence="2 3">
    <name type="scientific">Streptomyces sulfonofaciens</name>
    <dbReference type="NCBI Taxonomy" id="68272"/>
    <lineage>
        <taxon>Bacteria</taxon>
        <taxon>Bacillati</taxon>
        <taxon>Actinomycetota</taxon>
        <taxon>Actinomycetes</taxon>
        <taxon>Kitasatosporales</taxon>
        <taxon>Streptomycetaceae</taxon>
        <taxon>Streptomyces</taxon>
    </lineage>
</organism>
<comment type="caution">
    <text evidence="2">The sequence shown here is derived from an EMBL/GenBank/DDBJ whole genome shotgun (WGS) entry which is preliminary data.</text>
</comment>
<reference evidence="2" key="2">
    <citation type="submission" date="2020-09" db="EMBL/GenBank/DDBJ databases">
        <authorList>
            <person name="Sun Q."/>
            <person name="Ohkuma M."/>
        </authorList>
    </citation>
    <scope>NUCLEOTIDE SEQUENCE</scope>
    <source>
        <strain evidence="2">JCM 5069</strain>
    </source>
</reference>